<reference evidence="1" key="1">
    <citation type="submission" date="2020-08" db="EMBL/GenBank/DDBJ databases">
        <title>Multicomponent nature underlies the extraordinary mechanical properties of spider dragline silk.</title>
        <authorList>
            <person name="Kono N."/>
            <person name="Nakamura H."/>
            <person name="Mori M."/>
            <person name="Yoshida Y."/>
            <person name="Ohtoshi R."/>
            <person name="Malay A.D."/>
            <person name="Moran D.A.P."/>
            <person name="Tomita M."/>
            <person name="Numata K."/>
            <person name="Arakawa K."/>
        </authorList>
    </citation>
    <scope>NUCLEOTIDE SEQUENCE</scope>
</reference>
<protein>
    <submittedName>
        <fullName evidence="1">Uncharacterized protein</fullName>
    </submittedName>
</protein>
<evidence type="ECO:0000313" key="2">
    <source>
        <dbReference type="Proteomes" id="UP000887013"/>
    </source>
</evidence>
<sequence length="103" mass="11714">MVLDVRLDLIRKVKKRDFCPIALSAIALETIHTGFPLNKWFHIYTDGSLLDFSQGAGAFGESFVFYLRVGTFTTLFDEKLEAIHVALEQLAVRLDTFERTVMS</sequence>
<dbReference type="OrthoDB" id="6435666at2759"/>
<dbReference type="AlphaFoldDB" id="A0A8X6IAE3"/>
<dbReference type="EMBL" id="BMAW01089045">
    <property type="protein sequence ID" value="GFS37790.1"/>
    <property type="molecule type" value="Genomic_DNA"/>
</dbReference>
<accession>A0A8X6IAE3</accession>
<proteinExistence type="predicted"/>
<organism evidence="1 2">
    <name type="scientific">Nephila pilipes</name>
    <name type="common">Giant wood spider</name>
    <name type="synonym">Nephila maculata</name>
    <dbReference type="NCBI Taxonomy" id="299642"/>
    <lineage>
        <taxon>Eukaryota</taxon>
        <taxon>Metazoa</taxon>
        <taxon>Ecdysozoa</taxon>
        <taxon>Arthropoda</taxon>
        <taxon>Chelicerata</taxon>
        <taxon>Arachnida</taxon>
        <taxon>Araneae</taxon>
        <taxon>Araneomorphae</taxon>
        <taxon>Entelegynae</taxon>
        <taxon>Araneoidea</taxon>
        <taxon>Nephilidae</taxon>
        <taxon>Nephila</taxon>
    </lineage>
</organism>
<gene>
    <name evidence="1" type="ORF">NPIL_50651</name>
</gene>
<evidence type="ECO:0000313" key="1">
    <source>
        <dbReference type="EMBL" id="GFS37790.1"/>
    </source>
</evidence>
<name>A0A8X6IAE3_NEPPI</name>
<keyword evidence="2" id="KW-1185">Reference proteome</keyword>
<comment type="caution">
    <text evidence="1">The sequence shown here is derived from an EMBL/GenBank/DDBJ whole genome shotgun (WGS) entry which is preliminary data.</text>
</comment>
<dbReference type="Proteomes" id="UP000887013">
    <property type="component" value="Unassembled WGS sequence"/>
</dbReference>